<dbReference type="AlphaFoldDB" id="A0A426TW52"/>
<comment type="caution">
    <text evidence="2">The sequence shown here is derived from an EMBL/GenBank/DDBJ whole genome shotgun (WGS) entry which is preliminary data.</text>
</comment>
<sequence length="110" mass="12341">MSIVTRDVPIARAQQVTISEDALTVDLQDGRTIIVPLTWYPRLVSGTPQERQHWRLMGDGVGIHWPDLDEDIKVEHLLSGKASNESQTSLQRWLAQRTTPPLPEPPTPPS</sequence>
<dbReference type="InterPro" id="IPR018841">
    <property type="entry name" value="DUF2442"/>
</dbReference>
<gene>
    <name evidence="2" type="ORF">EI684_14785</name>
</gene>
<evidence type="ECO:0000313" key="2">
    <source>
        <dbReference type="EMBL" id="RRR69740.1"/>
    </source>
</evidence>
<evidence type="ECO:0000313" key="3">
    <source>
        <dbReference type="Proteomes" id="UP000280307"/>
    </source>
</evidence>
<name>A0A426TW52_9CHLR</name>
<dbReference type="Pfam" id="PF10387">
    <property type="entry name" value="DUF2442"/>
    <property type="match status" value="1"/>
</dbReference>
<dbReference type="EMBL" id="RSAS01000592">
    <property type="protein sequence ID" value="RRR69740.1"/>
    <property type="molecule type" value="Genomic_DNA"/>
</dbReference>
<organism evidence="2 3">
    <name type="scientific">Candidatus Viridilinea halotolerans</name>
    <dbReference type="NCBI Taxonomy" id="2491704"/>
    <lineage>
        <taxon>Bacteria</taxon>
        <taxon>Bacillati</taxon>
        <taxon>Chloroflexota</taxon>
        <taxon>Chloroflexia</taxon>
        <taxon>Chloroflexales</taxon>
        <taxon>Chloroflexineae</taxon>
        <taxon>Oscillochloridaceae</taxon>
        <taxon>Candidatus Viridilinea</taxon>
    </lineage>
</organism>
<protein>
    <submittedName>
        <fullName evidence="2">DUF2442 domain-containing protein</fullName>
    </submittedName>
</protein>
<dbReference type="Gene3D" id="3.30.2020.40">
    <property type="entry name" value="Uncharacterised protein PF10387, DUF2442"/>
    <property type="match status" value="1"/>
</dbReference>
<accession>A0A426TW52</accession>
<feature type="region of interest" description="Disordered" evidence="1">
    <location>
        <begin position="80"/>
        <end position="110"/>
    </location>
</feature>
<reference evidence="2 3" key="1">
    <citation type="submission" date="2018-12" db="EMBL/GenBank/DDBJ databases">
        <title>Genome Sequence of Candidatus Viridilinea halotolerans isolated from saline sulfide-rich spring.</title>
        <authorList>
            <person name="Grouzdev D.S."/>
            <person name="Burganskaya E.I."/>
            <person name="Krutkina M.S."/>
            <person name="Sukhacheva M.V."/>
            <person name="Gorlenko V.M."/>
        </authorList>
    </citation>
    <scope>NUCLEOTIDE SEQUENCE [LARGE SCALE GENOMIC DNA]</scope>
    <source>
        <strain evidence="2">Chok-6</strain>
    </source>
</reference>
<evidence type="ECO:0000256" key="1">
    <source>
        <dbReference type="SAM" id="MobiDB-lite"/>
    </source>
</evidence>
<dbReference type="Proteomes" id="UP000280307">
    <property type="component" value="Unassembled WGS sequence"/>
</dbReference>
<feature type="compositionally biased region" description="Polar residues" evidence="1">
    <location>
        <begin position="81"/>
        <end position="91"/>
    </location>
</feature>
<feature type="compositionally biased region" description="Pro residues" evidence="1">
    <location>
        <begin position="100"/>
        <end position="110"/>
    </location>
</feature>
<proteinExistence type="predicted"/>